<dbReference type="Proteomes" id="UP000694388">
    <property type="component" value="Unplaced"/>
</dbReference>
<feature type="compositionally biased region" description="Basic and acidic residues" evidence="2">
    <location>
        <begin position="326"/>
        <end position="340"/>
    </location>
</feature>
<dbReference type="InterPro" id="IPR038489">
    <property type="entry name" value="SUFU_C_sf"/>
</dbReference>
<dbReference type="InterPro" id="IPR007768">
    <property type="entry name" value="Suppressor_of_fused"/>
</dbReference>
<dbReference type="InterPro" id="IPR037181">
    <property type="entry name" value="SUFU_N"/>
</dbReference>
<evidence type="ECO:0000256" key="1">
    <source>
        <dbReference type="PIRNR" id="PIRNR011844"/>
    </source>
</evidence>
<reference evidence="5" key="1">
    <citation type="submission" date="2025-08" db="UniProtKB">
        <authorList>
            <consortium name="Ensembl"/>
        </authorList>
    </citation>
    <scope>IDENTIFICATION</scope>
</reference>
<evidence type="ECO:0000256" key="2">
    <source>
        <dbReference type="SAM" id="MobiDB-lite"/>
    </source>
</evidence>
<dbReference type="SUPFAM" id="SSF103359">
    <property type="entry name" value="Suppressor of Fused, N-terminal domain"/>
    <property type="match status" value="1"/>
</dbReference>
<protein>
    <recommendedName>
        <fullName evidence="1">Suppressor of fused homolog</fullName>
    </recommendedName>
</protein>
<accession>A0A8C4X190</accession>
<keyword evidence="1" id="KW-0963">Cytoplasm</keyword>
<sequence>MEAVGLVVPPVPPGLRAVYEACSQLYPDQPNPLQVTAIVKFWLGGPDPLDYISMYRNLGDPKLGIPEHWHYITFGLSDLHGDGRVHNRSTEDGLSGFGLELTCRLKREDGETAPPTWPAELLQGLARYVFQSESSLCAGDHVSWHAPLDGSESRIQHMLLASEPQLPSLNTPLGSLSFLQVVGVCTEELRAAQQWNGAGIIELIRLVPPAGGTWLVTDMRRGESIFELDPQLQDRLERGVASEGSNLSGVSARCAWESCEKLETEQGRTFVDVDDSSPKPRRLSSSDTMQIKDALTQGLAVSQKAVLPPIRKGSPPTRNPSADEQDLARRADIDRRRGSEDSEPLPQELAPTCYLEHLQLHFNVEAATLIPLALRGRLLHGRHFTFKSVSGPTAITLVSTGVEGALASESQPYATHGAWLQVMLTTDAVQQLLSDMEDIVTLDEAQLPKVYEWPEMKLGICVLPDSSFDVLQ</sequence>
<dbReference type="PANTHER" id="PTHR10928">
    <property type="entry name" value="SUPPRESSOR OF FUSED"/>
    <property type="match status" value="1"/>
</dbReference>
<proteinExistence type="inferred from homology"/>
<evidence type="ECO:0000313" key="6">
    <source>
        <dbReference type="Proteomes" id="UP000694388"/>
    </source>
</evidence>
<keyword evidence="1" id="KW-0539">Nucleus</keyword>
<keyword evidence="6" id="KW-1185">Reference proteome</keyword>
<dbReference type="Pfam" id="PF05076">
    <property type="entry name" value="SUFU"/>
    <property type="match status" value="1"/>
</dbReference>
<dbReference type="GO" id="GO:0005737">
    <property type="term" value="C:cytoplasm"/>
    <property type="evidence" value="ECO:0007669"/>
    <property type="project" value="UniProtKB-SubCell"/>
</dbReference>
<feature type="domain" description="Suppressor of fused C-terminal" evidence="4">
    <location>
        <begin position="235"/>
        <end position="462"/>
    </location>
</feature>
<name>A0A8C4X190_EPTBU</name>
<dbReference type="AlphaFoldDB" id="A0A8C4X190"/>
<dbReference type="InterPro" id="IPR016591">
    <property type="entry name" value="Suppressor_of_fused_euk"/>
</dbReference>
<dbReference type="GO" id="GO:0005634">
    <property type="term" value="C:nucleus"/>
    <property type="evidence" value="ECO:0007669"/>
    <property type="project" value="UniProtKB-SubCell"/>
</dbReference>
<comment type="subcellular location">
    <subcellularLocation>
        <location evidence="1">Cytoplasm</location>
    </subcellularLocation>
    <subcellularLocation>
        <location evidence="1">Nucleus</location>
    </subcellularLocation>
</comment>
<evidence type="ECO:0000313" key="5">
    <source>
        <dbReference type="Ensembl" id="ENSEBUP00000025290.1"/>
    </source>
</evidence>
<feature type="region of interest" description="Disordered" evidence="2">
    <location>
        <begin position="305"/>
        <end position="346"/>
    </location>
</feature>
<comment type="similarity">
    <text evidence="1">Belongs to the SUFU family.</text>
</comment>
<dbReference type="PIRSF" id="PIRSF011844">
    <property type="entry name" value="Suppressor_of_fused_protein"/>
    <property type="match status" value="1"/>
</dbReference>
<organism evidence="5 6">
    <name type="scientific">Eptatretus burgeri</name>
    <name type="common">Inshore hagfish</name>
    <dbReference type="NCBI Taxonomy" id="7764"/>
    <lineage>
        <taxon>Eukaryota</taxon>
        <taxon>Metazoa</taxon>
        <taxon>Chordata</taxon>
        <taxon>Craniata</taxon>
        <taxon>Vertebrata</taxon>
        <taxon>Cyclostomata</taxon>
        <taxon>Myxini</taxon>
        <taxon>Myxiniformes</taxon>
        <taxon>Myxinidae</taxon>
        <taxon>Eptatretinae</taxon>
        <taxon>Eptatretus</taxon>
    </lineage>
</organism>
<dbReference type="PANTHER" id="PTHR10928:SF2">
    <property type="entry name" value="SUPPRESSOR OF FUSED HOMOLOG"/>
    <property type="match status" value="1"/>
</dbReference>
<dbReference type="OMA" id="RVHXIVG"/>
<dbReference type="Pfam" id="PF12470">
    <property type="entry name" value="SUFU_C"/>
    <property type="match status" value="1"/>
</dbReference>
<evidence type="ECO:0000259" key="4">
    <source>
        <dbReference type="Pfam" id="PF12470"/>
    </source>
</evidence>
<evidence type="ECO:0000259" key="3">
    <source>
        <dbReference type="Pfam" id="PF05076"/>
    </source>
</evidence>
<dbReference type="Ensembl" id="ENSEBUT00000025866.1">
    <property type="protein sequence ID" value="ENSEBUP00000025290.1"/>
    <property type="gene ID" value="ENSEBUG00000015603.1"/>
</dbReference>
<dbReference type="GeneTree" id="ENSGT00390000009747"/>
<reference evidence="5" key="2">
    <citation type="submission" date="2025-09" db="UniProtKB">
        <authorList>
            <consortium name="Ensembl"/>
        </authorList>
    </citation>
    <scope>IDENTIFICATION</scope>
</reference>
<dbReference type="InterPro" id="IPR020941">
    <property type="entry name" value="SUFU-like_domain"/>
</dbReference>
<feature type="domain" description="Suppressor of fused-like" evidence="3">
    <location>
        <begin position="45"/>
        <end position="221"/>
    </location>
</feature>
<dbReference type="InterPro" id="IPR024314">
    <property type="entry name" value="SUFU_C"/>
</dbReference>
<dbReference type="Gene3D" id="3.30.1360.230">
    <property type="entry name" value="Sufu, C-terminal domain"/>
    <property type="match status" value="1"/>
</dbReference>